<dbReference type="AlphaFoldDB" id="A0A1E1K124"/>
<gene>
    <name evidence="2" type="ORF">RAG0_02368</name>
</gene>
<protein>
    <submittedName>
        <fullName evidence="2">Uncharacterized protein</fullName>
    </submittedName>
</protein>
<dbReference type="OrthoDB" id="3565304at2759"/>
<accession>A0A1E1K124</accession>
<proteinExistence type="predicted"/>
<keyword evidence="3" id="KW-1185">Reference proteome</keyword>
<evidence type="ECO:0000313" key="2">
    <source>
        <dbReference type="EMBL" id="CZS91825.1"/>
    </source>
</evidence>
<reference evidence="3" key="1">
    <citation type="submission" date="2016-03" db="EMBL/GenBank/DDBJ databases">
        <authorList>
            <person name="Guldener U."/>
        </authorList>
    </citation>
    <scope>NUCLEOTIDE SEQUENCE [LARGE SCALE GENOMIC DNA]</scope>
    <source>
        <strain evidence="3">04CH-RAC-A.6.1</strain>
    </source>
</reference>
<organism evidence="2 3">
    <name type="scientific">Rhynchosporium agropyri</name>
    <dbReference type="NCBI Taxonomy" id="914238"/>
    <lineage>
        <taxon>Eukaryota</taxon>
        <taxon>Fungi</taxon>
        <taxon>Dikarya</taxon>
        <taxon>Ascomycota</taxon>
        <taxon>Pezizomycotina</taxon>
        <taxon>Leotiomycetes</taxon>
        <taxon>Helotiales</taxon>
        <taxon>Ploettnerulaceae</taxon>
        <taxon>Rhynchosporium</taxon>
    </lineage>
</organism>
<feature type="region of interest" description="Disordered" evidence="1">
    <location>
        <begin position="138"/>
        <end position="180"/>
    </location>
</feature>
<dbReference type="Proteomes" id="UP000178912">
    <property type="component" value="Unassembled WGS sequence"/>
</dbReference>
<dbReference type="EMBL" id="FJUX01000010">
    <property type="protein sequence ID" value="CZS91825.1"/>
    <property type="molecule type" value="Genomic_DNA"/>
</dbReference>
<evidence type="ECO:0000313" key="3">
    <source>
        <dbReference type="Proteomes" id="UP000178912"/>
    </source>
</evidence>
<name>A0A1E1K124_9HELO</name>
<evidence type="ECO:0000256" key="1">
    <source>
        <dbReference type="SAM" id="MobiDB-lite"/>
    </source>
</evidence>
<feature type="compositionally biased region" description="Basic residues" evidence="1">
    <location>
        <begin position="161"/>
        <end position="177"/>
    </location>
</feature>
<sequence length="363" mass="40726">MTVMPHRESYGWLLSSPLTAIVSRIHLSSPLCNRDLQAEDVMAIPDIESRTVALRVSSDDFPDNYSVSSYSSGSDSWLMEDLFDKSPGFPSHNISHSSCGSSNSRLDDEEHLWRSWDADQDTFCADPLLSLIQVREQGQTRTARKLPSQIQHERAETSKLQHLKRAPATRSPRRKSRIQAYSPSTAVRTNYLRYISSEPEAVDDRQDYHMKCHSWPTPAGPLARPQRSRANTTPAPTCILKFSRPSNLSTCTALGQNNGPPIADISIPRSQPPTPTFLQFPYVPERDLMDLMVETSAFSDDEDDEPPTLKSAIKYTKSVLNLHRAAANAESEKLPVEKAKRKPRMTLRRAMSSFLSKKKGATL</sequence>